<proteinExistence type="predicted"/>
<evidence type="ECO:0000256" key="1">
    <source>
        <dbReference type="SAM" id="MobiDB-lite"/>
    </source>
</evidence>
<gene>
    <name evidence="2" type="ORF">HAKA00212_LOCUS9463</name>
</gene>
<protein>
    <submittedName>
        <fullName evidence="2">Uncharacterized protein</fullName>
    </submittedName>
</protein>
<feature type="compositionally biased region" description="Polar residues" evidence="1">
    <location>
        <begin position="244"/>
        <end position="257"/>
    </location>
</feature>
<name>A0A7S3XS97_HETAK</name>
<feature type="region of interest" description="Disordered" evidence="1">
    <location>
        <begin position="51"/>
        <end position="108"/>
    </location>
</feature>
<dbReference type="AlphaFoldDB" id="A0A7S3XS97"/>
<reference evidence="2" key="1">
    <citation type="submission" date="2021-01" db="EMBL/GenBank/DDBJ databases">
        <authorList>
            <person name="Corre E."/>
            <person name="Pelletier E."/>
            <person name="Niang G."/>
            <person name="Scheremetjew M."/>
            <person name="Finn R."/>
            <person name="Kale V."/>
            <person name="Holt S."/>
            <person name="Cochrane G."/>
            <person name="Meng A."/>
            <person name="Brown T."/>
            <person name="Cohen L."/>
        </authorList>
    </citation>
    <scope>NUCLEOTIDE SEQUENCE</scope>
    <source>
        <strain evidence="2">CCMP3107</strain>
    </source>
</reference>
<sequence length="340" mass="35982">MSDDSSFTSLDHSNIGLGMLLDADKENTTPMSSDSRINQLSMLLKDSAAKKSTGAGWKQANSEGMETFSKARQAPASTDIAKAGVENSSSPSNDTLATSKPMSSTDERDLMDSLLLDSSSLLTSSSEDAGMAKLTKLLSSKLHTGFSSSTPTSKNSSLSSDPSLAILQAKIKGLAKGNDGTQEAHDLGQLLGKVFTIRDGNNSSNNSNSSNYPEEREYSIDDIIRALGSKQGIIPPTPLHLGSESGSDQSSLHNNSTADISIENPDIDLKAHGGGVTANLPSKKTEPIIFDHLQQQSSFHNLLVSSAESSSNSARSTNNHLAESLDALEMFFSENVEPKL</sequence>
<dbReference type="EMBL" id="HBIU01020337">
    <property type="protein sequence ID" value="CAE0630766.1"/>
    <property type="molecule type" value="Transcribed_RNA"/>
</dbReference>
<feature type="compositionally biased region" description="Polar residues" evidence="1">
    <location>
        <begin position="86"/>
        <end position="104"/>
    </location>
</feature>
<accession>A0A7S3XS97</accession>
<evidence type="ECO:0000313" key="2">
    <source>
        <dbReference type="EMBL" id="CAE0630766.1"/>
    </source>
</evidence>
<feature type="region of interest" description="Disordered" evidence="1">
    <location>
        <begin position="235"/>
        <end position="257"/>
    </location>
</feature>
<organism evidence="2">
    <name type="scientific">Heterosigma akashiwo</name>
    <name type="common">Chromophytic alga</name>
    <name type="synonym">Heterosigma carterae</name>
    <dbReference type="NCBI Taxonomy" id="2829"/>
    <lineage>
        <taxon>Eukaryota</taxon>
        <taxon>Sar</taxon>
        <taxon>Stramenopiles</taxon>
        <taxon>Ochrophyta</taxon>
        <taxon>Raphidophyceae</taxon>
        <taxon>Chattonellales</taxon>
        <taxon>Chattonellaceae</taxon>
        <taxon>Heterosigma</taxon>
    </lineage>
</organism>